<keyword evidence="3" id="KW-1185">Reference proteome</keyword>
<evidence type="ECO:0000313" key="2">
    <source>
        <dbReference type="EMBL" id="GIF99817.1"/>
    </source>
</evidence>
<feature type="compositionally biased region" description="Basic and acidic residues" evidence="1">
    <location>
        <begin position="16"/>
        <end position="32"/>
    </location>
</feature>
<evidence type="ECO:0000313" key="3">
    <source>
        <dbReference type="Proteomes" id="UP000659904"/>
    </source>
</evidence>
<reference evidence="2 3" key="1">
    <citation type="submission" date="2021-01" db="EMBL/GenBank/DDBJ databases">
        <title>Whole genome shotgun sequence of Catellatospora citrea NBRC 14495.</title>
        <authorList>
            <person name="Komaki H."/>
            <person name="Tamura T."/>
        </authorList>
    </citation>
    <scope>NUCLEOTIDE SEQUENCE [LARGE SCALE GENOMIC DNA]</scope>
    <source>
        <strain evidence="2 3">NBRC 14495</strain>
    </source>
</reference>
<dbReference type="Proteomes" id="UP000659904">
    <property type="component" value="Unassembled WGS sequence"/>
</dbReference>
<evidence type="ECO:0000256" key="1">
    <source>
        <dbReference type="SAM" id="MobiDB-lite"/>
    </source>
</evidence>
<name>A0A8J3KHB6_9ACTN</name>
<feature type="compositionally biased region" description="Basic and acidic residues" evidence="1">
    <location>
        <begin position="41"/>
        <end position="50"/>
    </location>
</feature>
<sequence length="50" mass="5642">MSERSERTMGLSAAQRADERSEENSVSERSERAQGLSAAQRADERSEENR</sequence>
<feature type="region of interest" description="Disordered" evidence="1">
    <location>
        <begin position="1"/>
        <end position="50"/>
    </location>
</feature>
<dbReference type="EMBL" id="BONH01000023">
    <property type="protein sequence ID" value="GIF99817.1"/>
    <property type="molecule type" value="Genomic_DNA"/>
</dbReference>
<organism evidence="2 3">
    <name type="scientific">Catellatospora citrea</name>
    <dbReference type="NCBI Taxonomy" id="53366"/>
    <lineage>
        <taxon>Bacteria</taxon>
        <taxon>Bacillati</taxon>
        <taxon>Actinomycetota</taxon>
        <taxon>Actinomycetes</taxon>
        <taxon>Micromonosporales</taxon>
        <taxon>Micromonosporaceae</taxon>
        <taxon>Catellatospora</taxon>
    </lineage>
</organism>
<comment type="caution">
    <text evidence="2">The sequence shown here is derived from an EMBL/GenBank/DDBJ whole genome shotgun (WGS) entry which is preliminary data.</text>
</comment>
<accession>A0A8J3KHB6</accession>
<gene>
    <name evidence="2" type="ORF">Cci01nite_49110</name>
</gene>
<dbReference type="AlphaFoldDB" id="A0A8J3KHB6"/>
<protein>
    <submittedName>
        <fullName evidence="2">Uncharacterized protein</fullName>
    </submittedName>
</protein>
<proteinExistence type="predicted"/>